<dbReference type="EMBL" id="JAAIUW010000008">
    <property type="protein sequence ID" value="KAF7822218.1"/>
    <property type="molecule type" value="Genomic_DNA"/>
</dbReference>
<dbReference type="Gene3D" id="1.20.5.110">
    <property type="match status" value="1"/>
</dbReference>
<dbReference type="SUPFAM" id="SSF58038">
    <property type="entry name" value="SNARE fusion complex"/>
    <property type="match status" value="1"/>
</dbReference>
<feature type="domain" description="SNARE-complex protein Syntaxin-18 N-terminal" evidence="11">
    <location>
        <begin position="5"/>
        <end position="86"/>
    </location>
</feature>
<evidence type="ECO:0000256" key="10">
    <source>
        <dbReference type="SAM" id="Phobius"/>
    </source>
</evidence>
<feature type="region of interest" description="Disordered" evidence="9">
    <location>
        <begin position="196"/>
        <end position="222"/>
    </location>
</feature>
<gene>
    <name evidence="12" type="ORF">G2W53_027673</name>
</gene>
<feature type="compositionally biased region" description="Basic and acidic residues" evidence="9">
    <location>
        <begin position="213"/>
        <end position="222"/>
    </location>
</feature>
<dbReference type="FunFam" id="1.20.5.110:FF:000039">
    <property type="entry name" value="Syntaxin-81 like"/>
    <property type="match status" value="1"/>
</dbReference>
<organism evidence="12 13">
    <name type="scientific">Senna tora</name>
    <dbReference type="NCBI Taxonomy" id="362788"/>
    <lineage>
        <taxon>Eukaryota</taxon>
        <taxon>Viridiplantae</taxon>
        <taxon>Streptophyta</taxon>
        <taxon>Embryophyta</taxon>
        <taxon>Tracheophyta</taxon>
        <taxon>Spermatophyta</taxon>
        <taxon>Magnoliopsida</taxon>
        <taxon>eudicotyledons</taxon>
        <taxon>Gunneridae</taxon>
        <taxon>Pentapetalae</taxon>
        <taxon>rosids</taxon>
        <taxon>fabids</taxon>
        <taxon>Fabales</taxon>
        <taxon>Fabaceae</taxon>
        <taxon>Caesalpinioideae</taxon>
        <taxon>Cassia clade</taxon>
        <taxon>Senna</taxon>
    </lineage>
</organism>
<dbReference type="InterPro" id="IPR019529">
    <property type="entry name" value="Syntaxin-18_N"/>
</dbReference>
<evidence type="ECO:0000256" key="9">
    <source>
        <dbReference type="SAM" id="MobiDB-lite"/>
    </source>
</evidence>
<dbReference type="PANTHER" id="PTHR15959:SF0">
    <property type="entry name" value="SYNTAXIN-18"/>
    <property type="match status" value="1"/>
</dbReference>
<evidence type="ECO:0000256" key="4">
    <source>
        <dbReference type="ARBA" id="ARBA00022692"/>
    </source>
</evidence>
<dbReference type="SUPFAM" id="SSF47661">
    <property type="entry name" value="t-snare proteins"/>
    <property type="match status" value="1"/>
</dbReference>
<comment type="similarity">
    <text evidence="2">Belongs to the syntaxin family.</text>
</comment>
<evidence type="ECO:0000256" key="5">
    <source>
        <dbReference type="ARBA" id="ARBA00022927"/>
    </source>
</evidence>
<evidence type="ECO:0000256" key="2">
    <source>
        <dbReference type="ARBA" id="ARBA00009063"/>
    </source>
</evidence>
<evidence type="ECO:0000256" key="1">
    <source>
        <dbReference type="ARBA" id="ARBA00004211"/>
    </source>
</evidence>
<dbReference type="Proteomes" id="UP000634136">
    <property type="component" value="Unassembled WGS sequence"/>
</dbReference>
<dbReference type="GO" id="GO:0005783">
    <property type="term" value="C:endoplasmic reticulum"/>
    <property type="evidence" value="ECO:0007669"/>
    <property type="project" value="TreeGrafter"/>
</dbReference>
<accession>A0A834THK4</accession>
<keyword evidence="6 10" id="KW-1133">Transmembrane helix</keyword>
<keyword evidence="4 10" id="KW-0812">Transmembrane</keyword>
<keyword evidence="3" id="KW-0813">Transport</keyword>
<evidence type="ECO:0000313" key="12">
    <source>
        <dbReference type="EMBL" id="KAF7822218.1"/>
    </source>
</evidence>
<keyword evidence="13" id="KW-1185">Reference proteome</keyword>
<evidence type="ECO:0000256" key="8">
    <source>
        <dbReference type="ARBA" id="ARBA00023136"/>
    </source>
</evidence>
<dbReference type="GO" id="GO:0031201">
    <property type="term" value="C:SNARE complex"/>
    <property type="evidence" value="ECO:0007669"/>
    <property type="project" value="TreeGrafter"/>
</dbReference>
<dbReference type="GO" id="GO:0015031">
    <property type="term" value="P:protein transport"/>
    <property type="evidence" value="ECO:0007669"/>
    <property type="project" value="UniProtKB-KW"/>
</dbReference>
<comment type="subcellular location">
    <subcellularLocation>
        <location evidence="1">Membrane</location>
        <topology evidence="1">Single-pass type IV membrane protein</topology>
    </subcellularLocation>
</comment>
<dbReference type="GO" id="GO:0006890">
    <property type="term" value="P:retrograde vesicle-mediated transport, Golgi to endoplasmic reticulum"/>
    <property type="evidence" value="ECO:0007669"/>
    <property type="project" value="TreeGrafter"/>
</dbReference>
<evidence type="ECO:0000259" key="11">
    <source>
        <dbReference type="Pfam" id="PF10496"/>
    </source>
</evidence>
<evidence type="ECO:0000256" key="3">
    <source>
        <dbReference type="ARBA" id="ARBA00022448"/>
    </source>
</evidence>
<keyword evidence="5" id="KW-0653">Protein transport</keyword>
<evidence type="ECO:0000313" key="13">
    <source>
        <dbReference type="Proteomes" id="UP000634136"/>
    </source>
</evidence>
<reference evidence="12" key="1">
    <citation type="submission" date="2020-09" db="EMBL/GenBank/DDBJ databases">
        <title>Genome-Enabled Discovery of Anthraquinone Biosynthesis in Senna tora.</title>
        <authorList>
            <person name="Kang S.-H."/>
            <person name="Pandey R.P."/>
            <person name="Lee C.-M."/>
            <person name="Sim J.-S."/>
            <person name="Jeong J.-T."/>
            <person name="Choi B.-S."/>
            <person name="Jung M."/>
            <person name="Ginzburg D."/>
            <person name="Zhao K."/>
            <person name="Won S.Y."/>
            <person name="Oh T.-J."/>
            <person name="Yu Y."/>
            <person name="Kim N.-H."/>
            <person name="Lee O.R."/>
            <person name="Lee T.-H."/>
            <person name="Bashyal P."/>
            <person name="Kim T.-S."/>
            <person name="Lee W.-H."/>
            <person name="Kawkins C."/>
            <person name="Kim C.-K."/>
            <person name="Kim J.S."/>
            <person name="Ahn B.O."/>
            <person name="Rhee S.Y."/>
            <person name="Sohng J.K."/>
        </authorList>
    </citation>
    <scope>NUCLEOTIDE SEQUENCE</scope>
    <source>
        <tissue evidence="12">Leaf</tissue>
    </source>
</reference>
<evidence type="ECO:0000256" key="7">
    <source>
        <dbReference type="ARBA" id="ARBA00023054"/>
    </source>
</evidence>
<dbReference type="Pfam" id="PF10496">
    <property type="entry name" value="Syntaxin-18_N"/>
    <property type="match status" value="1"/>
</dbReference>
<dbReference type="OrthoDB" id="342981at2759"/>
<sequence>MARVRDRTEDFKDAVRQSARSLGYDEAQLASVMASFIIHKPRQRSPFTKAALKTLESIGELDLFLLKHRKDYTDLHRTTEQERDSIEQEVSCVNQPEKLVSELIGCITVSRLVSTFIKTCQEQIDVLKNSINDEEANSKGWLGIAAKSNADTIAHKHGVVLILSERLHSVTSQFDQLRAVRFQDAINRAIPRRKLNRVTRKDSSETSTSGNMELKEPDELHSEPLRVQQQLLDDETRALQVELTSLLDAVQETETKMVEMSALNHLMSTHVLQQAQQIEVLYDQAVEATKNVELGNKELSQAIQRNSSSRTFLILFLFVLTFSVLFLDWYG</sequence>
<dbReference type="InterPro" id="IPR010989">
    <property type="entry name" value="SNARE"/>
</dbReference>
<keyword evidence="8 10" id="KW-0472">Membrane</keyword>
<protein>
    <submittedName>
        <fullName evidence="12">Syntaxin-81</fullName>
    </submittedName>
</protein>
<name>A0A834THK4_9FABA</name>
<dbReference type="AlphaFoldDB" id="A0A834THK4"/>
<proteinExistence type="inferred from homology"/>
<comment type="caution">
    <text evidence="12">The sequence shown here is derived from an EMBL/GenBank/DDBJ whole genome shotgun (WGS) entry which is preliminary data.</text>
</comment>
<keyword evidence="7" id="KW-0175">Coiled coil</keyword>
<dbReference type="PANTHER" id="PTHR15959">
    <property type="entry name" value="SYNTAXIN-18"/>
    <property type="match status" value="1"/>
</dbReference>
<evidence type="ECO:0000256" key="6">
    <source>
        <dbReference type="ARBA" id="ARBA00022989"/>
    </source>
</evidence>
<feature type="transmembrane region" description="Helical" evidence="10">
    <location>
        <begin position="312"/>
        <end position="330"/>
    </location>
</feature>